<organism evidence="3 4">
    <name type="scientific">Litorihabitans aurantiacus</name>
    <dbReference type="NCBI Taxonomy" id="1930061"/>
    <lineage>
        <taxon>Bacteria</taxon>
        <taxon>Bacillati</taxon>
        <taxon>Actinomycetota</taxon>
        <taxon>Actinomycetes</taxon>
        <taxon>Micrococcales</taxon>
        <taxon>Beutenbergiaceae</taxon>
        <taxon>Litorihabitans</taxon>
    </lineage>
</organism>
<keyword evidence="2" id="KW-1133">Transmembrane helix</keyword>
<feature type="transmembrane region" description="Helical" evidence="2">
    <location>
        <begin position="76"/>
        <end position="99"/>
    </location>
</feature>
<sequence length="264" mass="27694">MTMGLDLRPLRDRVPSAEVERVRSEAAQGLHGTGPANAAGAGGRSVTATVGTIAVVAGVPGVIVGVVVALTEPGLVLPAVVGTVLLVALLGTAVSAGPLRRARRWERHARMELFASRNALTFRMAAEPTEVPGAVATARAATGVHRDVVSGDAGGRRVAMGTRVHRVAQVTSQEHGTRTDHRPRYLTWAALRCEPALGEAELGGVRRDLVRAAGDGVEVLGDADWIVVGHESRWNTARRLPELLTLLEGVAPATAREPDTRDVP</sequence>
<dbReference type="EMBL" id="BSUM01000001">
    <property type="protein sequence ID" value="GMA33250.1"/>
    <property type="molecule type" value="Genomic_DNA"/>
</dbReference>
<evidence type="ECO:0000256" key="1">
    <source>
        <dbReference type="SAM" id="MobiDB-lite"/>
    </source>
</evidence>
<reference evidence="3" key="1">
    <citation type="journal article" date="2014" name="Int. J. Syst. Evol. Microbiol.">
        <title>Complete genome sequence of Corynebacterium casei LMG S-19264T (=DSM 44701T), isolated from a smear-ripened cheese.</title>
        <authorList>
            <consortium name="US DOE Joint Genome Institute (JGI-PGF)"/>
            <person name="Walter F."/>
            <person name="Albersmeier A."/>
            <person name="Kalinowski J."/>
            <person name="Ruckert C."/>
        </authorList>
    </citation>
    <scope>NUCLEOTIDE SEQUENCE</scope>
    <source>
        <strain evidence="3">NBRC 112290</strain>
    </source>
</reference>
<dbReference type="AlphaFoldDB" id="A0AA38CW52"/>
<proteinExistence type="predicted"/>
<name>A0AA38CW52_9MICO</name>
<keyword evidence="4" id="KW-1185">Reference proteome</keyword>
<protein>
    <submittedName>
        <fullName evidence="3">Uncharacterized protein</fullName>
    </submittedName>
</protein>
<gene>
    <name evidence="3" type="ORF">GCM10025875_32420</name>
</gene>
<keyword evidence="2" id="KW-0812">Transmembrane</keyword>
<feature type="transmembrane region" description="Helical" evidence="2">
    <location>
        <begin position="50"/>
        <end position="70"/>
    </location>
</feature>
<evidence type="ECO:0000313" key="3">
    <source>
        <dbReference type="EMBL" id="GMA33250.1"/>
    </source>
</evidence>
<reference evidence="3" key="2">
    <citation type="submission" date="2023-02" db="EMBL/GenBank/DDBJ databases">
        <authorList>
            <person name="Sun Q."/>
            <person name="Mori K."/>
        </authorList>
    </citation>
    <scope>NUCLEOTIDE SEQUENCE</scope>
    <source>
        <strain evidence="3">NBRC 112290</strain>
    </source>
</reference>
<keyword evidence="2" id="KW-0472">Membrane</keyword>
<dbReference type="RefSeq" id="WP_284251947.1">
    <property type="nucleotide sequence ID" value="NZ_BSUM01000001.1"/>
</dbReference>
<dbReference type="Proteomes" id="UP001157161">
    <property type="component" value="Unassembled WGS sequence"/>
</dbReference>
<accession>A0AA38CW52</accession>
<evidence type="ECO:0000313" key="4">
    <source>
        <dbReference type="Proteomes" id="UP001157161"/>
    </source>
</evidence>
<evidence type="ECO:0000256" key="2">
    <source>
        <dbReference type="SAM" id="Phobius"/>
    </source>
</evidence>
<feature type="region of interest" description="Disordered" evidence="1">
    <location>
        <begin position="22"/>
        <end position="42"/>
    </location>
</feature>
<comment type="caution">
    <text evidence="3">The sequence shown here is derived from an EMBL/GenBank/DDBJ whole genome shotgun (WGS) entry which is preliminary data.</text>
</comment>